<comment type="caution">
    <text evidence="2">The sequence shown here is derived from an EMBL/GenBank/DDBJ whole genome shotgun (WGS) entry which is preliminary data.</text>
</comment>
<feature type="domain" description="YagK/YfjJ C-terminal" evidence="1">
    <location>
        <begin position="30"/>
        <end position="215"/>
    </location>
</feature>
<organism evidence="2 3">
    <name type="scientific">Enterobacter roggenkampii</name>
    <dbReference type="NCBI Taxonomy" id="1812935"/>
    <lineage>
        <taxon>Bacteria</taxon>
        <taxon>Pseudomonadati</taxon>
        <taxon>Pseudomonadota</taxon>
        <taxon>Gammaproteobacteria</taxon>
        <taxon>Enterobacterales</taxon>
        <taxon>Enterobacteriaceae</taxon>
        <taxon>Enterobacter</taxon>
        <taxon>Enterobacter cloacae complex</taxon>
    </lineage>
</organism>
<name>A0ABD7KPB7_9ENTR</name>
<proteinExistence type="predicted"/>
<dbReference type="RefSeq" id="WP_063922499.1">
    <property type="nucleotide sequence ID" value="NZ_FKDD01000037.1"/>
</dbReference>
<reference evidence="2 3" key="1">
    <citation type="submission" date="2016-03" db="EMBL/GenBank/DDBJ databases">
        <authorList>
            <consortium name="Pathogen Informatics"/>
        </authorList>
    </citation>
    <scope>NUCLEOTIDE SEQUENCE [LARGE SCALE GENOMIC DNA]</scope>
    <source>
        <strain evidence="3">e264</strain>
    </source>
</reference>
<dbReference type="EMBL" id="FKDD01000037">
    <property type="protein sequence ID" value="SAD41667.1"/>
    <property type="molecule type" value="Genomic_DNA"/>
</dbReference>
<dbReference type="InterPro" id="IPR057271">
    <property type="entry name" value="YagK_YfjJ_C"/>
</dbReference>
<sequence>MFDNICLDHRHAPFNHAYLRNLLRVIDHALQEHASITVVRVDLHLPEYADTGDSITCDPNLNPGLISRFIASLNAKIDARRKNTQKRGKRTYHTDLTYLWCRETGDNQPEWGVRKSHYHLALFVNTDAWHSLGSYGEKGTGLASLIQAAWLSALRMSEYTECRSLIHFPEHPLHYLDSQKADFKQQYDHLTFRLSYFAKELSKSYSREERSFGCSQR</sequence>
<evidence type="ECO:0000313" key="2">
    <source>
        <dbReference type="EMBL" id="SAD41667.1"/>
    </source>
</evidence>
<accession>A0ABD7KPB7</accession>
<dbReference type="Proteomes" id="UP000077278">
    <property type="component" value="Unassembled WGS sequence"/>
</dbReference>
<gene>
    <name evidence="2" type="ORF">SAMEA2273136_04767</name>
</gene>
<dbReference type="Pfam" id="PF11726">
    <property type="entry name" value="YagK_YfjJ_C"/>
    <property type="match status" value="1"/>
</dbReference>
<protein>
    <submittedName>
        <fullName evidence="2">Protein of uncharacterized function (DUF3296)</fullName>
    </submittedName>
</protein>
<evidence type="ECO:0000259" key="1">
    <source>
        <dbReference type="Pfam" id="PF11726"/>
    </source>
</evidence>
<evidence type="ECO:0000313" key="3">
    <source>
        <dbReference type="Proteomes" id="UP000077278"/>
    </source>
</evidence>
<dbReference type="AlphaFoldDB" id="A0ABD7KPB7"/>